<feature type="region of interest" description="Disordered" evidence="1">
    <location>
        <begin position="1"/>
        <end position="26"/>
    </location>
</feature>
<dbReference type="AlphaFoldDB" id="A0AAE0ZZ09"/>
<evidence type="ECO:0000256" key="1">
    <source>
        <dbReference type="SAM" id="MobiDB-lite"/>
    </source>
</evidence>
<dbReference type="EMBL" id="JAWDGP010002977">
    <property type="protein sequence ID" value="KAK3778299.1"/>
    <property type="molecule type" value="Genomic_DNA"/>
</dbReference>
<organism evidence="2 3">
    <name type="scientific">Elysia crispata</name>
    <name type="common">lettuce slug</name>
    <dbReference type="NCBI Taxonomy" id="231223"/>
    <lineage>
        <taxon>Eukaryota</taxon>
        <taxon>Metazoa</taxon>
        <taxon>Spiralia</taxon>
        <taxon>Lophotrochozoa</taxon>
        <taxon>Mollusca</taxon>
        <taxon>Gastropoda</taxon>
        <taxon>Heterobranchia</taxon>
        <taxon>Euthyneura</taxon>
        <taxon>Panpulmonata</taxon>
        <taxon>Sacoglossa</taxon>
        <taxon>Placobranchoidea</taxon>
        <taxon>Plakobranchidae</taxon>
        <taxon>Elysia</taxon>
    </lineage>
</organism>
<proteinExistence type="predicted"/>
<gene>
    <name evidence="2" type="ORF">RRG08_016763</name>
</gene>
<keyword evidence="3" id="KW-1185">Reference proteome</keyword>
<reference evidence="2" key="1">
    <citation type="journal article" date="2023" name="G3 (Bethesda)">
        <title>A reference genome for the long-term kleptoplast-retaining sea slug Elysia crispata morphotype clarki.</title>
        <authorList>
            <person name="Eastman K.E."/>
            <person name="Pendleton A.L."/>
            <person name="Shaikh M.A."/>
            <person name="Suttiyut T."/>
            <person name="Ogas R."/>
            <person name="Tomko P."/>
            <person name="Gavelis G."/>
            <person name="Widhalm J.R."/>
            <person name="Wisecaver J.H."/>
        </authorList>
    </citation>
    <scope>NUCLEOTIDE SEQUENCE</scope>
    <source>
        <strain evidence="2">ECLA1</strain>
    </source>
</reference>
<name>A0AAE0ZZ09_9GAST</name>
<protein>
    <submittedName>
        <fullName evidence="2">Uncharacterized protein</fullName>
    </submittedName>
</protein>
<comment type="caution">
    <text evidence="2">The sequence shown here is derived from an EMBL/GenBank/DDBJ whole genome shotgun (WGS) entry which is preliminary data.</text>
</comment>
<evidence type="ECO:0000313" key="2">
    <source>
        <dbReference type="EMBL" id="KAK3778299.1"/>
    </source>
</evidence>
<dbReference type="Proteomes" id="UP001283361">
    <property type="component" value="Unassembled WGS sequence"/>
</dbReference>
<accession>A0AAE0ZZ09</accession>
<evidence type="ECO:0000313" key="3">
    <source>
        <dbReference type="Proteomes" id="UP001283361"/>
    </source>
</evidence>
<sequence>MLHATPDKMKWMSTAHSSQTPPQFPRPHMIGQRVVYWTGISYSIFNPSIKTLSAALQLLKMSIIIKARTSDLAISQGSARADLWR</sequence>
<feature type="compositionally biased region" description="Basic and acidic residues" evidence="1">
    <location>
        <begin position="1"/>
        <end position="10"/>
    </location>
</feature>